<dbReference type="EMBL" id="SAEB01000012">
    <property type="protein sequence ID" value="RVD80388.1"/>
    <property type="molecule type" value="Genomic_DNA"/>
</dbReference>
<evidence type="ECO:0000259" key="1">
    <source>
        <dbReference type="PROSITE" id="PS50181"/>
    </source>
</evidence>
<dbReference type="InterPro" id="IPR001810">
    <property type="entry name" value="F-box_dom"/>
</dbReference>
<dbReference type="RefSeq" id="XP_067485932.1">
    <property type="nucleotide sequence ID" value="XM_067637998.1"/>
</dbReference>
<sequence length="223" mass="25361">MEANTLISLPTVCKEQPPLLLNFPVEIHYNVLECADVSQYSTLRLVCKKWYNFIEHSLPLSRYVPAKIEFKNAPLERPKELPSLGLCMDSSLWLVHRGVFIFSKFRMDPKLLNLDRITTGVDFVNSPVTNRIREPEASEEAIDTSLARCFVGYNGPEPGTSPGLFCGNRNISHYLSDPAYIVDPSHPEYGKYNRHVEVWQYWKLVPGPQMYDLAAQPCATLGK</sequence>
<evidence type="ECO:0000313" key="2">
    <source>
        <dbReference type="EMBL" id="RVD80388.1"/>
    </source>
</evidence>
<reference evidence="2 3" key="1">
    <citation type="submission" date="2019-01" db="EMBL/GenBank/DDBJ databases">
        <title>Intercellular communication is required for trap formation in the nematode-trapping fungus Duddingtonia flagrans.</title>
        <authorList>
            <person name="Youssar L."/>
            <person name="Wernet V."/>
            <person name="Hensel N."/>
            <person name="Hildebrandt H.-G."/>
            <person name="Fischer R."/>
        </authorList>
    </citation>
    <scope>NUCLEOTIDE SEQUENCE [LARGE SCALE GENOMIC DNA]</scope>
    <source>
        <strain evidence="2 3">CBS H-5679</strain>
    </source>
</reference>
<proteinExistence type="predicted"/>
<dbReference type="InterPro" id="IPR036047">
    <property type="entry name" value="F-box-like_dom_sf"/>
</dbReference>
<dbReference type="Pfam" id="PF00646">
    <property type="entry name" value="F-box"/>
    <property type="match status" value="1"/>
</dbReference>
<dbReference type="SMART" id="SM00256">
    <property type="entry name" value="FBOX"/>
    <property type="match status" value="1"/>
</dbReference>
<gene>
    <name evidence="2" type="ORF">DFL_008285</name>
</gene>
<name>A0A436ZNA2_ARTFL</name>
<dbReference type="GeneID" id="93590596"/>
<dbReference type="PROSITE" id="PS50181">
    <property type="entry name" value="FBOX"/>
    <property type="match status" value="1"/>
</dbReference>
<keyword evidence="3" id="KW-1185">Reference proteome</keyword>
<dbReference type="SUPFAM" id="SSF81383">
    <property type="entry name" value="F-box domain"/>
    <property type="match status" value="1"/>
</dbReference>
<dbReference type="VEuPathDB" id="FungiDB:DFL_008285"/>
<dbReference type="OrthoDB" id="5297526at2759"/>
<protein>
    <recommendedName>
        <fullName evidence="1">F-box domain-containing protein</fullName>
    </recommendedName>
</protein>
<feature type="domain" description="F-box" evidence="1">
    <location>
        <begin position="17"/>
        <end position="63"/>
    </location>
</feature>
<dbReference type="Proteomes" id="UP000283090">
    <property type="component" value="Unassembled WGS sequence"/>
</dbReference>
<comment type="caution">
    <text evidence="2">The sequence shown here is derived from an EMBL/GenBank/DDBJ whole genome shotgun (WGS) entry which is preliminary data.</text>
</comment>
<dbReference type="AlphaFoldDB" id="A0A436ZNA2"/>
<evidence type="ECO:0000313" key="3">
    <source>
        <dbReference type="Proteomes" id="UP000283090"/>
    </source>
</evidence>
<organism evidence="2 3">
    <name type="scientific">Arthrobotrys flagrans</name>
    <name type="common">Nematode-trapping fungus</name>
    <name type="synonym">Trichothecium flagrans</name>
    <dbReference type="NCBI Taxonomy" id="97331"/>
    <lineage>
        <taxon>Eukaryota</taxon>
        <taxon>Fungi</taxon>
        <taxon>Dikarya</taxon>
        <taxon>Ascomycota</taxon>
        <taxon>Pezizomycotina</taxon>
        <taxon>Orbiliomycetes</taxon>
        <taxon>Orbiliales</taxon>
        <taxon>Orbiliaceae</taxon>
        <taxon>Arthrobotrys</taxon>
    </lineage>
</organism>
<accession>A0A436ZNA2</accession>